<dbReference type="GO" id="GO:0005506">
    <property type="term" value="F:iron ion binding"/>
    <property type="evidence" value="ECO:0007669"/>
    <property type="project" value="InterPro"/>
</dbReference>
<dbReference type="InterPro" id="IPR001128">
    <property type="entry name" value="Cyt_P450"/>
</dbReference>
<dbReference type="GO" id="GO:0004497">
    <property type="term" value="F:monooxygenase activity"/>
    <property type="evidence" value="ECO:0007669"/>
    <property type="project" value="UniProtKB-KW"/>
</dbReference>
<keyword evidence="6 7" id="KW-0503">Monooxygenase</keyword>
<gene>
    <name evidence="9" type="ORF">FYC77_10790</name>
</gene>
<evidence type="ECO:0000256" key="1">
    <source>
        <dbReference type="ARBA" id="ARBA00010617"/>
    </source>
</evidence>
<evidence type="ECO:0000313" key="9">
    <source>
        <dbReference type="EMBL" id="TYT61953.1"/>
    </source>
</evidence>
<evidence type="ECO:0000256" key="4">
    <source>
        <dbReference type="ARBA" id="ARBA00023002"/>
    </source>
</evidence>
<evidence type="ECO:0000256" key="3">
    <source>
        <dbReference type="ARBA" id="ARBA00022723"/>
    </source>
</evidence>
<keyword evidence="2 7" id="KW-0349">Heme</keyword>
<keyword evidence="5 7" id="KW-0408">Iron</keyword>
<dbReference type="PROSITE" id="PS00086">
    <property type="entry name" value="CYTOCHROME_P450"/>
    <property type="match status" value="1"/>
</dbReference>
<evidence type="ECO:0000256" key="5">
    <source>
        <dbReference type="ARBA" id="ARBA00023004"/>
    </source>
</evidence>
<name>A0A5D5ALS2_9EURY</name>
<evidence type="ECO:0000256" key="7">
    <source>
        <dbReference type="RuleBase" id="RU000461"/>
    </source>
</evidence>
<evidence type="ECO:0000256" key="8">
    <source>
        <dbReference type="SAM" id="MobiDB-lite"/>
    </source>
</evidence>
<dbReference type="GO" id="GO:0020037">
    <property type="term" value="F:heme binding"/>
    <property type="evidence" value="ECO:0007669"/>
    <property type="project" value="InterPro"/>
</dbReference>
<dbReference type="RefSeq" id="WP_149081514.1">
    <property type="nucleotide sequence ID" value="NZ_VTAW01000012.1"/>
</dbReference>
<dbReference type="GO" id="GO:0016705">
    <property type="term" value="F:oxidoreductase activity, acting on paired donors, with incorporation or reduction of molecular oxygen"/>
    <property type="evidence" value="ECO:0007669"/>
    <property type="project" value="InterPro"/>
</dbReference>
<feature type="region of interest" description="Disordered" evidence="8">
    <location>
        <begin position="1"/>
        <end position="34"/>
    </location>
</feature>
<dbReference type="EMBL" id="VTAW01000012">
    <property type="protein sequence ID" value="TYT61953.1"/>
    <property type="molecule type" value="Genomic_DNA"/>
</dbReference>
<dbReference type="PRINTS" id="PR00385">
    <property type="entry name" value="P450"/>
</dbReference>
<dbReference type="InterPro" id="IPR050196">
    <property type="entry name" value="Cytochrome_P450_Monoox"/>
</dbReference>
<dbReference type="AlphaFoldDB" id="A0A5D5ALS2"/>
<dbReference type="InterPro" id="IPR036396">
    <property type="entry name" value="Cyt_P450_sf"/>
</dbReference>
<evidence type="ECO:0000256" key="6">
    <source>
        <dbReference type="ARBA" id="ARBA00023033"/>
    </source>
</evidence>
<protein>
    <submittedName>
        <fullName evidence="9">Cytochrome P450</fullName>
    </submittedName>
</protein>
<reference evidence="9 10" key="1">
    <citation type="submission" date="2019-08" db="EMBL/GenBank/DDBJ databases">
        <title>Archaea genome.</title>
        <authorList>
            <person name="Kajale S."/>
            <person name="Shouche Y."/>
            <person name="Deshpande N."/>
            <person name="Sharma A."/>
        </authorList>
    </citation>
    <scope>NUCLEOTIDE SEQUENCE [LARGE SCALE GENOMIC DNA]</scope>
    <source>
        <strain evidence="9 10">ESP3B_9</strain>
    </source>
</reference>
<dbReference type="InterPro" id="IPR002401">
    <property type="entry name" value="Cyt_P450_E_grp-I"/>
</dbReference>
<evidence type="ECO:0000256" key="2">
    <source>
        <dbReference type="ARBA" id="ARBA00022617"/>
    </source>
</evidence>
<comment type="similarity">
    <text evidence="1 7">Belongs to the cytochrome P450 family.</text>
</comment>
<dbReference type="Pfam" id="PF00067">
    <property type="entry name" value="p450"/>
    <property type="match status" value="1"/>
</dbReference>
<feature type="compositionally biased region" description="Polar residues" evidence="8">
    <location>
        <begin position="1"/>
        <end position="10"/>
    </location>
</feature>
<accession>A0A5D5ALS2</accession>
<dbReference type="PRINTS" id="PR00463">
    <property type="entry name" value="EP450I"/>
</dbReference>
<keyword evidence="10" id="KW-1185">Reference proteome</keyword>
<dbReference type="SUPFAM" id="SSF48264">
    <property type="entry name" value="Cytochrome P450"/>
    <property type="match status" value="1"/>
</dbReference>
<dbReference type="PANTHER" id="PTHR24291:SF50">
    <property type="entry name" value="BIFUNCTIONAL ALBAFLAVENONE MONOOXYGENASE_TERPENE SYNTHASE"/>
    <property type="match status" value="1"/>
</dbReference>
<comment type="caution">
    <text evidence="9">The sequence shown here is derived from an EMBL/GenBank/DDBJ whole genome shotgun (WGS) entry which is preliminary data.</text>
</comment>
<dbReference type="InterPro" id="IPR017972">
    <property type="entry name" value="Cyt_P450_CS"/>
</dbReference>
<keyword evidence="4 7" id="KW-0560">Oxidoreductase</keyword>
<dbReference type="Gene3D" id="1.10.630.10">
    <property type="entry name" value="Cytochrome P450"/>
    <property type="match status" value="1"/>
</dbReference>
<organism evidence="9 10">
    <name type="scientific">Natrialba swarupiae</name>
    <dbReference type="NCBI Taxonomy" id="2448032"/>
    <lineage>
        <taxon>Archaea</taxon>
        <taxon>Methanobacteriati</taxon>
        <taxon>Methanobacteriota</taxon>
        <taxon>Stenosarchaea group</taxon>
        <taxon>Halobacteria</taxon>
        <taxon>Halobacteriales</taxon>
        <taxon>Natrialbaceae</taxon>
        <taxon>Natrialba</taxon>
    </lineage>
</organism>
<evidence type="ECO:0000313" key="10">
    <source>
        <dbReference type="Proteomes" id="UP000324104"/>
    </source>
</evidence>
<keyword evidence="3 7" id="KW-0479">Metal-binding</keyword>
<dbReference type="PANTHER" id="PTHR24291">
    <property type="entry name" value="CYTOCHROME P450 FAMILY 4"/>
    <property type="match status" value="1"/>
</dbReference>
<sequence length="470" mass="53044">MVSGSSATDGTGQGIDAGEGNESDRPIEEYPPAPGPAGYPIVGNAFQVVNDPFGFYDVVSAHGDVVRYSIVRNTFTALLHPDHVERVLVSEHERFERYLFADLGLDIGAEGLVMSDGEQWRRQRGVMQPVFTTDRVQSYAETMATYADRAANRWDDGKVIAANREFSRLTLRILAEALFDLEVDPTSDDEAVVRAARAINDRADARRLSTFLPEWVPSLADRRFERTMDEYRRRVDELIGQRRATGSDGDDLLSVLVRAGGSEGCALSEAEIRDNLVTFLFAGHETSSVALTYTFLLLAQHDDVVDELRAELESVVGDDRPSAEHVRDLEYIDAVITEAMRRYPPVYMLFRRALEDVVIAGYRIPEGTILTLPQFRIHRDERFYDAPEEFRPERWTDGSEDDRPEYAYFPFGGGPRHCIGMRFATLEMTLIVATLLRRFDLELLSDPDPKISPTTTFGPAEDVRIRLHRR</sequence>
<dbReference type="Proteomes" id="UP000324104">
    <property type="component" value="Unassembled WGS sequence"/>
</dbReference>
<proteinExistence type="inferred from homology"/>